<dbReference type="Gene3D" id="3.40.366.10">
    <property type="entry name" value="Malonyl-Coenzyme A Acyl Carrier Protein, domain 2"/>
    <property type="match status" value="1"/>
</dbReference>
<dbReference type="GO" id="GO:0004312">
    <property type="term" value="F:fatty acid synthase activity"/>
    <property type="evidence" value="ECO:0007669"/>
    <property type="project" value="TreeGrafter"/>
</dbReference>
<gene>
    <name evidence="10" type="ORF">CP970_36805</name>
</gene>
<dbReference type="InterPro" id="IPR013968">
    <property type="entry name" value="PKS_KR"/>
</dbReference>
<dbReference type="SMART" id="SM00827">
    <property type="entry name" value="PKS_AT"/>
    <property type="match status" value="1"/>
</dbReference>
<keyword evidence="5" id="KW-0045">Antibiotic biosynthesis</keyword>
<dbReference type="Pfam" id="PF08990">
    <property type="entry name" value="Docking"/>
    <property type="match status" value="1"/>
</dbReference>
<evidence type="ECO:0000256" key="2">
    <source>
        <dbReference type="ARBA" id="ARBA00022450"/>
    </source>
</evidence>
<dbReference type="GO" id="GO:0004315">
    <property type="term" value="F:3-oxoacyl-[acyl-carrier-protein] synthase activity"/>
    <property type="evidence" value="ECO:0007669"/>
    <property type="project" value="InterPro"/>
</dbReference>
<dbReference type="NCBIfam" id="NF045894">
    <property type="entry name" value="PKS_plus_SDR"/>
    <property type="match status" value="1"/>
</dbReference>
<dbReference type="InterPro" id="IPR057326">
    <property type="entry name" value="KR_dom"/>
</dbReference>
<dbReference type="FunFam" id="3.40.366.10:FF:000002">
    <property type="entry name" value="Probable polyketide synthase 2"/>
    <property type="match status" value="1"/>
</dbReference>
<dbReference type="GO" id="GO:0006633">
    <property type="term" value="P:fatty acid biosynthetic process"/>
    <property type="evidence" value="ECO:0007669"/>
    <property type="project" value="InterPro"/>
</dbReference>
<dbReference type="SMART" id="SM01294">
    <property type="entry name" value="PKS_PP_betabranch"/>
    <property type="match status" value="1"/>
</dbReference>
<protein>
    <submittedName>
        <fullName evidence="10">Type I polyketide synthase</fullName>
    </submittedName>
</protein>
<dbReference type="Gene3D" id="3.40.47.10">
    <property type="match status" value="1"/>
</dbReference>
<name>A0A5J6GMX3_STRKN</name>
<evidence type="ECO:0000256" key="3">
    <source>
        <dbReference type="ARBA" id="ARBA00022553"/>
    </source>
</evidence>
<dbReference type="PROSITE" id="PS50075">
    <property type="entry name" value="CARRIER"/>
    <property type="match status" value="1"/>
</dbReference>
<dbReference type="InterPro" id="IPR014031">
    <property type="entry name" value="Ketoacyl_synth_C"/>
</dbReference>
<proteinExistence type="predicted"/>
<dbReference type="KEGG" id="ska:CP970_36805"/>
<evidence type="ECO:0000259" key="9">
    <source>
        <dbReference type="PROSITE" id="PS52004"/>
    </source>
</evidence>
<dbReference type="PANTHER" id="PTHR43775:SF51">
    <property type="entry name" value="INACTIVE PHENOLPHTHIOCEROL SYNTHESIS POLYKETIDE SYNTHASE TYPE I PKS1-RELATED"/>
    <property type="match status" value="1"/>
</dbReference>
<dbReference type="InterPro" id="IPR014030">
    <property type="entry name" value="Ketoacyl_synth_N"/>
</dbReference>
<dbReference type="InterPro" id="IPR016036">
    <property type="entry name" value="Malonyl_transacylase_ACP-bd"/>
</dbReference>
<accession>A0A5J6GMX3</accession>
<dbReference type="InterPro" id="IPR020841">
    <property type="entry name" value="PKS_Beta-ketoAc_synthase_dom"/>
</dbReference>
<dbReference type="Pfam" id="PF02801">
    <property type="entry name" value="Ketoacyl-synt_C"/>
    <property type="match status" value="1"/>
</dbReference>
<reference evidence="10 11" key="1">
    <citation type="submission" date="2017-09" db="EMBL/GenBank/DDBJ databases">
        <authorList>
            <person name="Lee N."/>
            <person name="Cho B.-K."/>
        </authorList>
    </citation>
    <scope>NUCLEOTIDE SEQUENCE [LARGE SCALE GENOMIC DNA]</scope>
    <source>
        <strain evidence="10 11">ATCC 12853</strain>
    </source>
</reference>
<dbReference type="InterPro" id="IPR032821">
    <property type="entry name" value="PKS_assoc"/>
</dbReference>
<dbReference type="InterPro" id="IPR050091">
    <property type="entry name" value="PKS_NRPS_Biosynth_Enz"/>
</dbReference>
<evidence type="ECO:0000256" key="7">
    <source>
        <dbReference type="ARBA" id="ARBA00023315"/>
    </source>
</evidence>
<keyword evidence="6" id="KW-0511">Multifunctional enzyme</keyword>
<evidence type="ECO:0000313" key="10">
    <source>
        <dbReference type="EMBL" id="QEU95752.1"/>
    </source>
</evidence>
<dbReference type="SUPFAM" id="SSF47336">
    <property type="entry name" value="ACP-like"/>
    <property type="match status" value="1"/>
</dbReference>
<dbReference type="InterPro" id="IPR018201">
    <property type="entry name" value="Ketoacyl_synth_AS"/>
</dbReference>
<dbReference type="Pfam" id="PF00550">
    <property type="entry name" value="PP-binding"/>
    <property type="match status" value="1"/>
</dbReference>
<dbReference type="GO" id="GO:0033068">
    <property type="term" value="P:macrolide biosynthetic process"/>
    <property type="evidence" value="ECO:0007669"/>
    <property type="project" value="UniProtKB-ARBA"/>
</dbReference>
<dbReference type="SUPFAM" id="SSF53901">
    <property type="entry name" value="Thiolase-like"/>
    <property type="match status" value="1"/>
</dbReference>
<dbReference type="SMART" id="SM00825">
    <property type="entry name" value="PKS_KS"/>
    <property type="match status" value="1"/>
</dbReference>
<dbReference type="CDD" id="cd00833">
    <property type="entry name" value="PKS"/>
    <property type="match status" value="1"/>
</dbReference>
<dbReference type="SMART" id="SM00822">
    <property type="entry name" value="PKS_KR"/>
    <property type="match status" value="1"/>
</dbReference>
<dbReference type="FunFam" id="3.40.47.10:FF:000019">
    <property type="entry name" value="Polyketide synthase type I"/>
    <property type="match status" value="1"/>
</dbReference>
<dbReference type="Pfam" id="PF16197">
    <property type="entry name" value="KAsynt_C_assoc"/>
    <property type="match status" value="1"/>
</dbReference>
<dbReference type="SMART" id="SM00823">
    <property type="entry name" value="PKS_PP"/>
    <property type="match status" value="1"/>
</dbReference>
<evidence type="ECO:0000256" key="4">
    <source>
        <dbReference type="ARBA" id="ARBA00022679"/>
    </source>
</evidence>
<dbReference type="InterPro" id="IPR016039">
    <property type="entry name" value="Thiolase-like"/>
</dbReference>
<keyword evidence="4" id="KW-0808">Transferase</keyword>
<dbReference type="PROSITE" id="PS00606">
    <property type="entry name" value="KS3_1"/>
    <property type="match status" value="1"/>
</dbReference>
<dbReference type="SUPFAM" id="SSF55048">
    <property type="entry name" value="Probable ACP-binding domain of malonyl-CoA ACP transacylase"/>
    <property type="match status" value="1"/>
</dbReference>
<keyword evidence="7" id="KW-0012">Acyltransferase</keyword>
<dbReference type="CDD" id="cd08952">
    <property type="entry name" value="KR_1_SDR_x"/>
    <property type="match status" value="1"/>
</dbReference>
<dbReference type="InterPro" id="IPR015083">
    <property type="entry name" value="NorB/c/GfsB-D-like_docking"/>
</dbReference>
<evidence type="ECO:0000256" key="5">
    <source>
        <dbReference type="ARBA" id="ARBA00023194"/>
    </source>
</evidence>
<dbReference type="OrthoDB" id="9778690at2"/>
<dbReference type="InterPro" id="IPR009081">
    <property type="entry name" value="PP-bd_ACP"/>
</dbReference>
<keyword evidence="11" id="KW-1185">Reference proteome</keyword>
<dbReference type="EMBL" id="CP023699">
    <property type="protein sequence ID" value="QEU95752.1"/>
    <property type="molecule type" value="Genomic_DNA"/>
</dbReference>
<dbReference type="InterPro" id="IPR014043">
    <property type="entry name" value="Acyl_transferase_dom"/>
</dbReference>
<keyword evidence="2" id="KW-0596">Phosphopantetheine</keyword>
<organism evidence="10 11">
    <name type="scientific">Streptomyces kanamyceticus</name>
    <dbReference type="NCBI Taxonomy" id="1967"/>
    <lineage>
        <taxon>Bacteria</taxon>
        <taxon>Bacillati</taxon>
        <taxon>Actinomycetota</taxon>
        <taxon>Actinomycetes</taxon>
        <taxon>Kitasatosporales</taxon>
        <taxon>Streptomycetaceae</taxon>
        <taxon>Streptomyces</taxon>
    </lineage>
</organism>
<dbReference type="Proteomes" id="UP000325529">
    <property type="component" value="Chromosome"/>
</dbReference>
<dbReference type="PROSITE" id="PS52004">
    <property type="entry name" value="KS3_2"/>
    <property type="match status" value="1"/>
</dbReference>
<comment type="cofactor">
    <cofactor evidence="1">
        <name>pantetheine 4'-phosphate</name>
        <dbReference type="ChEBI" id="CHEBI:47942"/>
    </cofactor>
</comment>
<sequence length="1606" mass="168577">MSNEEKLTEYLKWVTADLHKTRRRLAEAEAADREPIAVIGMGCRYPGGVRTPDDLWKLVRSGADGIGDFPVGRGWDLDHLYDADPDKAGTFYTRHGGFLHDADQFDAPFFGISPREATAMDPQHRLLLEASWEAFEDAGLDPVELRGSDTGVFAGIMYSDYAARLHSVPEEYEPFLGNGSAASVASGRVSYALGLRGPAVSIDTACSSSLVALHLAVRALRGGECGMALAGGATVLSTPGVFVEFSRQRGLAADGRCKAFAAAADGTGFGEGVGVLVLERLSDARRNGHPVLAVVRGTAVNQDGASNGLTAPNGPAQERVIRQALDGAGLTPSDVDAVEAHGTGTTLGDPIEAQALLATYGQERGAGQPLHLGSVKSNIGHTQAAAGVAGVIKMVQAMRHGVLPKTLHVDEPSPHVDWESGAVSLLTETTPWPELDRPRRSAVSSFGISGTNAHVILEQAPEPGELIDGGEGEGEEGPAFAVAAAAELPAVPWVLSGRGPAALRAQARTLLDHLRAADGAARAAGPADIAHSLALRTSFGHRAAVVAEGREDLERGLAALARGDAGAGAVVSGVPEGGRLAFLFAGQGSQRAGMGRELSAAFPLFAQTLADLCTRFDRYLEHPLHGVVMAQPRSAEAKLLDETLYTQCALFAVEVALFRLVEHFGVRPDIVMGHSIGELAAAHVAGVFGLDDAVALVAARGTFMQAAPSGGAMIAIQAPEAEVVESLAAHAGRVVVAAANGPVATVVSGDADAAAEVAKGWREKGHRTKRLRVSHAFHSPHMEQAVAQLRAVAAKVTYAEPVIDVVSNVTGRLATAAELMSPDYWARHIREAVRFHDGVRTLEDDGVRQFVEIGPDAVLTAMARDCLTEEPLLLAPTLRRDKPECPTLLLGLAGVWAHGREVDWRALLAGSDTRRVTLPPYAFQHQGYWLHDADDAPGTPERTAVALVQGGSALDDQDFLTALELGAPHTLARAYGATDEEQQLLLRLRPALTAWRRQRSWSYGVEWKRLPETRTGLHAGATTDGGSWLLVEPDLSDDGQPTEGSALERALTAAGLDVVPLGVRSDDTAEAIAARIESTLAGRAPGTQPSGVLSALGFVKGAHPEHPAISLGFALTTQLVEALGGIGMRLPLWCLTRGALAVGQDPEAHDPAQGHLWGLGRTVAAQAPAAWGGLVDLPAALDQAVGTAATGTEAGASQGGWATHLARFLADPQGEDEIAVRASGRYVRRLVRVPWPTPREPDDTTLAGTVLLTGATATAGRHAALSLARGGVRRLLLLAPESEAGAAATLTAELVALGVEVEVSATDPADRQALAEVLAGLGDDAPLTAVVHAQWHAGDAAAGLTGLGDATAALHNLHELTLDLPLSAFTVFTGYDGLTGGRATSWESVVHAAYAETLTRYRRSHRLPATLIAWGRLAPEATGTPEAAEPAHGLRALDPIRALACLPNLLSTRAESDPTVPVLGIADVDWERRTAHDARIRSGALHRALPDVRSHLAHGADREASDDDAEAPAELRRKLAESTEEEGGILLSELLRDQMMLVLGHDSAEHLDESSSFLEIGFSSFTALELRNGLHRATGVALPATAVFDHPTPGDLLRYLKQALTG</sequence>
<dbReference type="Gene3D" id="3.40.50.720">
    <property type="entry name" value="NAD(P)-binding Rossmann-like Domain"/>
    <property type="match status" value="1"/>
</dbReference>
<keyword evidence="3" id="KW-0597">Phosphoprotein</keyword>
<feature type="domain" description="Ketosynthase family 3 (KS3)" evidence="9">
    <location>
        <begin position="33"/>
        <end position="459"/>
    </location>
</feature>
<dbReference type="PANTHER" id="PTHR43775">
    <property type="entry name" value="FATTY ACID SYNTHASE"/>
    <property type="match status" value="1"/>
</dbReference>
<dbReference type="InterPro" id="IPR001227">
    <property type="entry name" value="Ac_transferase_dom_sf"/>
</dbReference>
<evidence type="ECO:0000256" key="6">
    <source>
        <dbReference type="ARBA" id="ARBA00023268"/>
    </source>
</evidence>
<evidence type="ECO:0000259" key="8">
    <source>
        <dbReference type="PROSITE" id="PS50075"/>
    </source>
</evidence>
<feature type="domain" description="Carrier" evidence="8">
    <location>
        <begin position="1529"/>
        <end position="1604"/>
    </location>
</feature>
<evidence type="ECO:0000256" key="1">
    <source>
        <dbReference type="ARBA" id="ARBA00001957"/>
    </source>
</evidence>
<dbReference type="Gene3D" id="1.10.1200.10">
    <property type="entry name" value="ACP-like"/>
    <property type="match status" value="1"/>
</dbReference>
<dbReference type="Pfam" id="PF00109">
    <property type="entry name" value="ketoacyl-synt"/>
    <property type="match status" value="1"/>
</dbReference>
<dbReference type="InterPro" id="IPR036736">
    <property type="entry name" value="ACP-like_sf"/>
</dbReference>
<dbReference type="Gene3D" id="3.30.70.3290">
    <property type="match status" value="1"/>
</dbReference>
<evidence type="ECO:0000313" key="11">
    <source>
        <dbReference type="Proteomes" id="UP000325529"/>
    </source>
</evidence>
<dbReference type="Pfam" id="PF08659">
    <property type="entry name" value="KR"/>
    <property type="match status" value="1"/>
</dbReference>
<dbReference type="InterPro" id="IPR020806">
    <property type="entry name" value="PKS_PP-bd"/>
</dbReference>
<dbReference type="InterPro" id="IPR016035">
    <property type="entry name" value="Acyl_Trfase/lysoPLipase"/>
</dbReference>
<dbReference type="Pfam" id="PF00698">
    <property type="entry name" value="Acyl_transf_1"/>
    <property type="match status" value="1"/>
</dbReference>
<dbReference type="SUPFAM" id="SSF52151">
    <property type="entry name" value="FabD/lysophospholipase-like"/>
    <property type="match status" value="1"/>
</dbReference>
<dbReference type="InterPro" id="IPR036291">
    <property type="entry name" value="NAD(P)-bd_dom_sf"/>
</dbReference>
<dbReference type="GO" id="GO:0031177">
    <property type="term" value="F:phosphopantetheine binding"/>
    <property type="evidence" value="ECO:0007669"/>
    <property type="project" value="InterPro"/>
</dbReference>
<dbReference type="SUPFAM" id="SSF51735">
    <property type="entry name" value="NAD(P)-binding Rossmann-fold domains"/>
    <property type="match status" value="2"/>
</dbReference>